<dbReference type="VEuPathDB" id="FungiDB:VP01_3082g2"/>
<comment type="caution">
    <text evidence="2">The sequence shown here is derived from an EMBL/GenBank/DDBJ whole genome shotgun (WGS) entry which is preliminary data.</text>
</comment>
<sequence length="124" mass="13765">MKETRKSKGPWKKTTKKTEYCSPGVHNPAASHSEKNCWNLHPELRPGYTKPEAQLAETTSNDGSFASLFLTEIKSKPIVLDSGASQHMINDESSFNKIRDADVRITTGGHKNYLVAHLDAQAIQ</sequence>
<dbReference type="EMBL" id="LAVV01008038">
    <property type="protein sequence ID" value="KNZ53991.1"/>
    <property type="molecule type" value="Genomic_DNA"/>
</dbReference>
<dbReference type="AlphaFoldDB" id="A0A0L6UZM6"/>
<gene>
    <name evidence="2" type="ORF">VP01_3082g2</name>
</gene>
<keyword evidence="3" id="KW-1185">Reference proteome</keyword>
<dbReference type="OrthoDB" id="1728030at2759"/>
<proteinExistence type="predicted"/>
<protein>
    <submittedName>
        <fullName evidence="2">Uncharacterized protein</fullName>
    </submittedName>
</protein>
<reference evidence="2 3" key="1">
    <citation type="submission" date="2015-08" db="EMBL/GenBank/DDBJ databases">
        <title>Next Generation Sequencing and Analysis of the Genome of Puccinia sorghi L Schw, the Causal Agent of Maize Common Rust.</title>
        <authorList>
            <person name="Rochi L."/>
            <person name="Burguener G."/>
            <person name="Darino M."/>
            <person name="Turjanski A."/>
            <person name="Kreff E."/>
            <person name="Dieguez M.J."/>
            <person name="Sacco F."/>
        </authorList>
    </citation>
    <scope>NUCLEOTIDE SEQUENCE [LARGE SCALE GENOMIC DNA]</scope>
    <source>
        <strain evidence="2 3">RO10H11247</strain>
    </source>
</reference>
<accession>A0A0L6UZM6</accession>
<organism evidence="2 3">
    <name type="scientific">Puccinia sorghi</name>
    <dbReference type="NCBI Taxonomy" id="27349"/>
    <lineage>
        <taxon>Eukaryota</taxon>
        <taxon>Fungi</taxon>
        <taxon>Dikarya</taxon>
        <taxon>Basidiomycota</taxon>
        <taxon>Pucciniomycotina</taxon>
        <taxon>Pucciniomycetes</taxon>
        <taxon>Pucciniales</taxon>
        <taxon>Pucciniaceae</taxon>
        <taxon>Puccinia</taxon>
    </lineage>
</organism>
<evidence type="ECO:0000256" key="1">
    <source>
        <dbReference type="SAM" id="MobiDB-lite"/>
    </source>
</evidence>
<evidence type="ECO:0000313" key="3">
    <source>
        <dbReference type="Proteomes" id="UP000037035"/>
    </source>
</evidence>
<evidence type="ECO:0000313" key="2">
    <source>
        <dbReference type="EMBL" id="KNZ53991.1"/>
    </source>
</evidence>
<dbReference type="Proteomes" id="UP000037035">
    <property type="component" value="Unassembled WGS sequence"/>
</dbReference>
<name>A0A0L6UZM6_9BASI</name>
<feature type="region of interest" description="Disordered" evidence="1">
    <location>
        <begin position="1"/>
        <end position="33"/>
    </location>
</feature>